<dbReference type="EMBL" id="JACDQQ010002085">
    <property type="protein sequence ID" value="MBA0087604.1"/>
    <property type="molecule type" value="Genomic_DNA"/>
</dbReference>
<evidence type="ECO:0000256" key="1">
    <source>
        <dbReference type="SAM" id="MobiDB-lite"/>
    </source>
</evidence>
<dbReference type="AlphaFoldDB" id="A0A7V8NU66"/>
<name>A0A7V8NU66_9BACT</name>
<dbReference type="Proteomes" id="UP000567293">
    <property type="component" value="Unassembled WGS sequence"/>
</dbReference>
<sequence>MATRSFAKVMRGTGKGGKRDGTGLGHRTPAPHQLFGARHGGRRGKRR</sequence>
<comment type="caution">
    <text evidence="2">The sequence shown here is derived from an EMBL/GenBank/DDBJ whole genome shotgun (WGS) entry which is preliminary data.</text>
</comment>
<keyword evidence="3" id="KW-1185">Reference proteome</keyword>
<evidence type="ECO:0000313" key="2">
    <source>
        <dbReference type="EMBL" id="MBA0087604.1"/>
    </source>
</evidence>
<evidence type="ECO:0000313" key="3">
    <source>
        <dbReference type="Proteomes" id="UP000567293"/>
    </source>
</evidence>
<accession>A0A7V8NU66</accession>
<gene>
    <name evidence="2" type="ORF">HRJ53_21680</name>
</gene>
<reference evidence="2" key="1">
    <citation type="submission" date="2020-06" db="EMBL/GenBank/DDBJ databases">
        <title>Legume-microbial interactions unlock mineral nutrients during tropical forest succession.</title>
        <authorList>
            <person name="Epihov D.Z."/>
        </authorList>
    </citation>
    <scope>NUCLEOTIDE SEQUENCE [LARGE SCALE GENOMIC DNA]</scope>
    <source>
        <strain evidence="2">Pan2503</strain>
    </source>
</reference>
<protein>
    <submittedName>
        <fullName evidence="2">Uncharacterized protein</fullName>
    </submittedName>
</protein>
<feature type="region of interest" description="Disordered" evidence="1">
    <location>
        <begin position="1"/>
        <end position="47"/>
    </location>
</feature>
<organism evidence="2 3">
    <name type="scientific">Candidatus Acidiferrum panamense</name>
    <dbReference type="NCBI Taxonomy" id="2741543"/>
    <lineage>
        <taxon>Bacteria</taxon>
        <taxon>Pseudomonadati</taxon>
        <taxon>Acidobacteriota</taxon>
        <taxon>Terriglobia</taxon>
        <taxon>Candidatus Acidiferrales</taxon>
        <taxon>Candidatus Acidiferrum</taxon>
    </lineage>
</organism>
<proteinExistence type="predicted"/>